<dbReference type="InterPro" id="IPR000731">
    <property type="entry name" value="SSD"/>
</dbReference>
<feature type="transmembrane region" description="Helical" evidence="8">
    <location>
        <begin position="661"/>
        <end position="682"/>
    </location>
</feature>
<feature type="region of interest" description="Disordered" evidence="7">
    <location>
        <begin position="861"/>
        <end position="967"/>
    </location>
</feature>
<evidence type="ECO:0000256" key="8">
    <source>
        <dbReference type="SAM" id="Phobius"/>
    </source>
</evidence>
<dbReference type="EMBL" id="FNSN01000003">
    <property type="protein sequence ID" value="SEB57896.1"/>
    <property type="molecule type" value="Genomic_DNA"/>
</dbReference>
<feature type="transmembrane region" description="Helical" evidence="8">
    <location>
        <begin position="339"/>
        <end position="357"/>
    </location>
</feature>
<evidence type="ECO:0000256" key="3">
    <source>
        <dbReference type="ARBA" id="ARBA00022692"/>
    </source>
</evidence>
<evidence type="ECO:0000256" key="6">
    <source>
        <dbReference type="SAM" id="Coils"/>
    </source>
</evidence>
<keyword evidence="2" id="KW-1003">Cell membrane</keyword>
<dbReference type="PROSITE" id="PS50156">
    <property type="entry name" value="SSD"/>
    <property type="match status" value="1"/>
</dbReference>
<name>A0A1H4KI21_9MICC</name>
<feature type="domain" description="SSD" evidence="9">
    <location>
        <begin position="295"/>
        <end position="435"/>
    </location>
</feature>
<dbReference type="STRING" id="156980.SAMN04489745_0648"/>
<dbReference type="GO" id="GO:0005886">
    <property type="term" value="C:plasma membrane"/>
    <property type="evidence" value="ECO:0007669"/>
    <property type="project" value="UniProtKB-SubCell"/>
</dbReference>
<feature type="compositionally biased region" description="Basic and acidic residues" evidence="7">
    <location>
        <begin position="925"/>
        <end position="936"/>
    </location>
</feature>
<evidence type="ECO:0000256" key="5">
    <source>
        <dbReference type="ARBA" id="ARBA00023136"/>
    </source>
</evidence>
<dbReference type="PANTHER" id="PTHR33406">
    <property type="entry name" value="MEMBRANE PROTEIN MJ1562-RELATED"/>
    <property type="match status" value="1"/>
</dbReference>
<feature type="compositionally biased region" description="Basic residues" evidence="7">
    <location>
        <begin position="880"/>
        <end position="889"/>
    </location>
</feature>
<keyword evidence="4 8" id="KW-1133">Transmembrane helix</keyword>
<proteinExistence type="predicted"/>
<organism evidence="10 11">
    <name type="scientific">Arthrobacter woluwensis</name>
    <dbReference type="NCBI Taxonomy" id="156980"/>
    <lineage>
        <taxon>Bacteria</taxon>
        <taxon>Bacillati</taxon>
        <taxon>Actinomycetota</taxon>
        <taxon>Actinomycetes</taxon>
        <taxon>Micrococcales</taxon>
        <taxon>Micrococcaceae</taxon>
        <taxon>Arthrobacter</taxon>
    </lineage>
</organism>
<reference evidence="10 11" key="1">
    <citation type="submission" date="2016-10" db="EMBL/GenBank/DDBJ databases">
        <authorList>
            <person name="de Groot N.N."/>
        </authorList>
    </citation>
    <scope>NUCLEOTIDE SEQUENCE [LARGE SCALE GENOMIC DNA]</scope>
    <source>
        <strain evidence="10 11">DSM 10495</strain>
    </source>
</reference>
<evidence type="ECO:0000256" key="1">
    <source>
        <dbReference type="ARBA" id="ARBA00004651"/>
    </source>
</evidence>
<dbReference type="SUPFAM" id="SSF82866">
    <property type="entry name" value="Multidrug efflux transporter AcrB transmembrane domain"/>
    <property type="match status" value="2"/>
</dbReference>
<dbReference type="Gene3D" id="1.20.1640.10">
    <property type="entry name" value="Multidrug efflux transporter AcrB transmembrane domain"/>
    <property type="match status" value="2"/>
</dbReference>
<evidence type="ECO:0000313" key="10">
    <source>
        <dbReference type="EMBL" id="SEB57896.1"/>
    </source>
</evidence>
<gene>
    <name evidence="10" type="ORF">SAMN04489745_0648</name>
</gene>
<feature type="transmembrane region" description="Helical" evidence="8">
    <location>
        <begin position="406"/>
        <end position="437"/>
    </location>
</feature>
<feature type="transmembrane region" description="Helical" evidence="8">
    <location>
        <begin position="702"/>
        <end position="726"/>
    </location>
</feature>
<feature type="transmembrane region" description="Helical" evidence="8">
    <location>
        <begin position="635"/>
        <end position="654"/>
    </location>
</feature>
<feature type="transmembrane region" description="Helical" evidence="8">
    <location>
        <begin position="747"/>
        <end position="770"/>
    </location>
</feature>
<sequence length="967" mass="100696">MALLLYRLGKFSYRHRWWVVSFWLVVLLAVGGSAALFKGQLTNEFKIPGTETQRVIDHLKQALPEAAGGTASVVFQNKDGKPFTDDQKKAVSDALDKLNGTSQVQSSVDPFTTQAEVDAAPAKLAAAQKQLDAGKAQLDAGNKQLDDAKKQLDSAKAQAAAAQNSGVQVPAAQAEAAAAQIAAAEKDYNAGRAKSDAAAKELAAHQAELDFNKRKSDASQGIRFVSKDNTVAVAQISFKGSLSALSTEDRDHVVNSLVATENTGLNVYPSKELSEDLGSLAGPAEIIGLCVAVLVLIIMLGTLIAAGLPLLMAIAGVGVGVGGTIALSGVIQMNSMTPILALMLGLAVGIDYSLFIVNRHRGQILSGMSMEESVARATGTSGNAVFFAGVTVVITLAALAVPGLPFLSLMGLAAAATVAVAVLVSLTLTPAVLGLIGKRVISKRGWRRAADSAAHPLADHDDASRGWGAWVTKWPWLAVVVSVVVLGVVALPAQKLHLALPDGGSEAADSSAYKAYSTISTSFGDGMNGPIVVVGEFPAGLSEQDAALKQLDLADRLRSVPGVVAAVPAKLSDDRQTAVFQVIPTEGPASEKTVQVVADIRAKGADIQRDLGVKIGLTGQTTANIDVSNKLIEALPLYLSIVVGLSLILLLLVFRSIWVPVLATAGFLLSLAASFGAVVAVYQWGWLGSVFDVPHPGPILSMLPIILIGVLFGLAMDYQVFIGSGMREAYVHGAKAKAAVRIGFKHAAVVVTAAAIIMTSVFAGFIFNHLTMVRPLGFSLAFGVLVDAFVVRMTLIPAAMHLLGKRAWWLPAWLEKHLPDVDVEGARLNQDHGEDSATTDDADGTAPALATATAGVSAPAASGAGAASTAPATAVASPGKPKKKAKGKRVVVEQPEEPHAHTGSHALIQLPDAEPRELGSPIPGGRREARQRERLIETGMIPVVPAAGEQKAQRDDEPESDPVNAGR</sequence>
<keyword evidence="5 8" id="KW-0472">Membrane</keyword>
<keyword evidence="3 8" id="KW-0812">Transmembrane</keyword>
<evidence type="ECO:0000256" key="2">
    <source>
        <dbReference type="ARBA" id="ARBA00022475"/>
    </source>
</evidence>
<feature type="transmembrane region" description="Helical" evidence="8">
    <location>
        <begin position="378"/>
        <end position="400"/>
    </location>
</feature>
<accession>A0A1H4KI21</accession>
<dbReference type="InterPro" id="IPR004869">
    <property type="entry name" value="MMPL_dom"/>
</dbReference>
<feature type="compositionally biased region" description="Low complexity" evidence="7">
    <location>
        <begin position="861"/>
        <end position="879"/>
    </location>
</feature>
<dbReference type="InterPro" id="IPR050545">
    <property type="entry name" value="Mycobact_MmpL"/>
</dbReference>
<dbReference type="Pfam" id="PF03176">
    <property type="entry name" value="MMPL"/>
    <property type="match status" value="2"/>
</dbReference>
<evidence type="ECO:0000259" key="9">
    <source>
        <dbReference type="PROSITE" id="PS50156"/>
    </source>
</evidence>
<keyword evidence="6" id="KW-0175">Coiled coil</keyword>
<evidence type="ECO:0000313" key="11">
    <source>
        <dbReference type="Proteomes" id="UP000182652"/>
    </source>
</evidence>
<keyword evidence="11" id="KW-1185">Reference proteome</keyword>
<feature type="coiled-coil region" evidence="6">
    <location>
        <begin position="124"/>
        <end position="165"/>
    </location>
</feature>
<dbReference type="AlphaFoldDB" id="A0A1H4KI21"/>
<protein>
    <submittedName>
        <fullName evidence="10">Putative drug exporter of the RND superfamily</fullName>
    </submittedName>
</protein>
<dbReference type="PANTHER" id="PTHR33406:SF13">
    <property type="entry name" value="MEMBRANE PROTEIN YDFJ"/>
    <property type="match status" value="1"/>
</dbReference>
<comment type="subcellular location">
    <subcellularLocation>
        <location evidence="1">Cell membrane</location>
        <topology evidence="1">Multi-pass membrane protein</topology>
    </subcellularLocation>
</comment>
<evidence type="ECO:0000256" key="4">
    <source>
        <dbReference type="ARBA" id="ARBA00022989"/>
    </source>
</evidence>
<feature type="transmembrane region" description="Helical" evidence="8">
    <location>
        <begin position="474"/>
        <end position="493"/>
    </location>
</feature>
<feature type="transmembrane region" description="Helical" evidence="8">
    <location>
        <begin position="286"/>
        <end position="306"/>
    </location>
</feature>
<dbReference type="RefSeq" id="WP_074783971.1">
    <property type="nucleotide sequence ID" value="NZ_FNSN01000003.1"/>
</dbReference>
<dbReference type="Proteomes" id="UP000182652">
    <property type="component" value="Unassembled WGS sequence"/>
</dbReference>
<evidence type="ECO:0000256" key="7">
    <source>
        <dbReference type="SAM" id="MobiDB-lite"/>
    </source>
</evidence>